<evidence type="ECO:0000313" key="1">
    <source>
        <dbReference type="EMBL" id="KAK7508093.1"/>
    </source>
</evidence>
<dbReference type="EMBL" id="JACVVK020000002">
    <property type="protein sequence ID" value="KAK7508093.1"/>
    <property type="molecule type" value="Genomic_DNA"/>
</dbReference>
<organism evidence="1 2">
    <name type="scientific">Batillaria attramentaria</name>
    <dbReference type="NCBI Taxonomy" id="370345"/>
    <lineage>
        <taxon>Eukaryota</taxon>
        <taxon>Metazoa</taxon>
        <taxon>Spiralia</taxon>
        <taxon>Lophotrochozoa</taxon>
        <taxon>Mollusca</taxon>
        <taxon>Gastropoda</taxon>
        <taxon>Caenogastropoda</taxon>
        <taxon>Sorbeoconcha</taxon>
        <taxon>Cerithioidea</taxon>
        <taxon>Batillariidae</taxon>
        <taxon>Batillaria</taxon>
    </lineage>
</organism>
<proteinExistence type="predicted"/>
<evidence type="ECO:0000313" key="2">
    <source>
        <dbReference type="Proteomes" id="UP001519460"/>
    </source>
</evidence>
<name>A0ABD0M9C6_9CAEN</name>
<dbReference type="AlphaFoldDB" id="A0ABD0M9C6"/>
<accession>A0ABD0M9C6</accession>
<sequence>MDPPWLIQSPTIARLLHPIRLTPAGKQLQAFGPVDCWHNAPCATLPELESVAAQTDEKFFAIP</sequence>
<protein>
    <submittedName>
        <fullName evidence="1">Uncharacterized protein</fullName>
    </submittedName>
</protein>
<gene>
    <name evidence="1" type="ORF">BaRGS_00000332</name>
</gene>
<keyword evidence="2" id="KW-1185">Reference proteome</keyword>
<reference evidence="1 2" key="1">
    <citation type="journal article" date="2023" name="Sci. Data">
        <title>Genome assembly of the Korean intertidal mud-creeper Batillaria attramentaria.</title>
        <authorList>
            <person name="Patra A.K."/>
            <person name="Ho P.T."/>
            <person name="Jun S."/>
            <person name="Lee S.J."/>
            <person name="Kim Y."/>
            <person name="Won Y.J."/>
        </authorList>
    </citation>
    <scope>NUCLEOTIDE SEQUENCE [LARGE SCALE GENOMIC DNA]</scope>
    <source>
        <strain evidence="1">Wonlab-2016</strain>
    </source>
</reference>
<comment type="caution">
    <text evidence="1">The sequence shown here is derived from an EMBL/GenBank/DDBJ whole genome shotgun (WGS) entry which is preliminary data.</text>
</comment>
<feature type="non-terminal residue" evidence="1">
    <location>
        <position position="63"/>
    </location>
</feature>
<dbReference type="Proteomes" id="UP001519460">
    <property type="component" value="Unassembled WGS sequence"/>
</dbReference>